<dbReference type="GO" id="GO:0016887">
    <property type="term" value="F:ATP hydrolysis activity"/>
    <property type="evidence" value="ECO:0007669"/>
    <property type="project" value="InterPro"/>
</dbReference>
<keyword evidence="2 6" id="KW-0547">Nucleotide-binding</keyword>
<evidence type="ECO:0000256" key="6">
    <source>
        <dbReference type="HAMAP-Rule" id="MF_01894"/>
    </source>
</evidence>
<name>A0AAU9DKS1_9LACO</name>
<dbReference type="GO" id="GO:0005524">
    <property type="term" value="F:ATP binding"/>
    <property type="evidence" value="ECO:0007669"/>
    <property type="project" value="UniProtKB-UniRule"/>
</dbReference>
<comment type="domain">
    <text evidence="6">Contains large globular domains required for ATP hydrolysis at each terminus and a third globular domain forming a flexible hinge near the middle of the molecule. These domains are separated by coiled-coil structures.</text>
</comment>
<dbReference type="RefSeq" id="WP_317697964.1">
    <property type="nucleotide sequence ID" value="NZ_AP026801.1"/>
</dbReference>
<dbReference type="SMART" id="SM00968">
    <property type="entry name" value="SMC_hinge"/>
    <property type="match status" value="1"/>
</dbReference>
<dbReference type="GO" id="GO:0030261">
    <property type="term" value="P:chromosome condensation"/>
    <property type="evidence" value="ECO:0007669"/>
    <property type="project" value="InterPro"/>
</dbReference>
<feature type="coiled-coil region" evidence="6">
    <location>
        <begin position="255"/>
        <end position="338"/>
    </location>
</feature>
<feature type="coiled-coil region" evidence="6">
    <location>
        <begin position="364"/>
        <end position="475"/>
    </location>
</feature>
<evidence type="ECO:0000259" key="8">
    <source>
        <dbReference type="SMART" id="SM00968"/>
    </source>
</evidence>
<dbReference type="KEGG" id="xak:KIMC2_06660"/>
<evidence type="ECO:0000256" key="7">
    <source>
        <dbReference type="SAM" id="MobiDB-lite"/>
    </source>
</evidence>
<feature type="domain" description="SMC hinge" evidence="8">
    <location>
        <begin position="518"/>
        <end position="637"/>
    </location>
</feature>
<dbReference type="InterPro" id="IPR003395">
    <property type="entry name" value="RecF/RecN/SMC_N"/>
</dbReference>
<dbReference type="Pfam" id="PF06470">
    <property type="entry name" value="SMC_hinge"/>
    <property type="match status" value="1"/>
</dbReference>
<comment type="subunit">
    <text evidence="6">Homodimer.</text>
</comment>
<feature type="region of interest" description="Disordered" evidence="7">
    <location>
        <begin position="828"/>
        <end position="848"/>
    </location>
</feature>
<protein>
    <recommendedName>
        <fullName evidence="6">Chromosome partition protein Smc</fullName>
    </recommendedName>
</protein>
<dbReference type="GO" id="GO:0007059">
    <property type="term" value="P:chromosome segregation"/>
    <property type="evidence" value="ECO:0007669"/>
    <property type="project" value="UniProtKB-UniRule"/>
</dbReference>
<comment type="subcellular location">
    <subcellularLocation>
        <location evidence="6">Cytoplasm</location>
    </subcellularLocation>
</comment>
<dbReference type="InterPro" id="IPR024704">
    <property type="entry name" value="SMC"/>
</dbReference>
<dbReference type="GO" id="GO:0005737">
    <property type="term" value="C:cytoplasm"/>
    <property type="evidence" value="ECO:0007669"/>
    <property type="project" value="UniProtKB-SubCell"/>
</dbReference>
<reference evidence="9 10" key="1">
    <citation type="journal article" date="2023" name="Microbiol. Spectr.">
        <title>Symbiosis of Carpenter Bees with Uncharacterized Lactic Acid Bacteria Showing NAD Auxotrophy.</title>
        <authorList>
            <person name="Kawasaki S."/>
            <person name="Ozawa K."/>
            <person name="Mori T."/>
            <person name="Yamamoto A."/>
            <person name="Ito M."/>
            <person name="Ohkuma M."/>
            <person name="Sakamoto M."/>
            <person name="Matsutani M."/>
        </authorList>
    </citation>
    <scope>NUCLEOTIDE SEQUENCE [LARGE SCALE GENOMIC DNA]</scope>
    <source>
        <strain evidence="9 10">KimC2</strain>
    </source>
</reference>
<dbReference type="Pfam" id="PF02463">
    <property type="entry name" value="SMC_N"/>
    <property type="match status" value="1"/>
</dbReference>
<dbReference type="GO" id="GO:0007062">
    <property type="term" value="P:sister chromatid cohesion"/>
    <property type="evidence" value="ECO:0007669"/>
    <property type="project" value="InterPro"/>
</dbReference>
<keyword evidence="1 6" id="KW-0963">Cytoplasm</keyword>
<dbReference type="InterPro" id="IPR027417">
    <property type="entry name" value="P-loop_NTPase"/>
</dbReference>
<gene>
    <name evidence="6 9" type="primary">smc</name>
    <name evidence="9" type="ORF">KIMC2_06660</name>
</gene>
<evidence type="ECO:0000313" key="10">
    <source>
        <dbReference type="Proteomes" id="UP001321804"/>
    </source>
</evidence>
<sequence>MYLKSLTLTGFKSFQKKTTIDFDPQINGVIGPNGSGKSNLIEAIRFAMGEQSGKSLRGNTMKDIIFSGSETESALNRAKVQIVLDNSDHLLSEFGDLVEVGRTLYRDGTSDYQINKQNVRQKDVQNLFLSAGLGRDTMAFINQGKVQSIIDSDPVSRRGVFEEVAGVYKYKLNRREAVSNLDATDFEVQRLKDLLFELNNNLKPLEVESKRATEYSNLKELYDRIHLFSIVKKIDQLVSKREQKEVQQKLLNEDLISKDQQIQSSKQQLQKYTEQSNQQQIEQDALQQKLVQIIKERDDTSSEHQVLLTKKDQHENQIKELDERIIVLRKEAKQITSEQESTTQNIQKITDELVLKEKEQSAFVENSGASLEELNHQLDELKEQYFDLLNKKTGLRNELNVLESAQTAGNNLIASYQKRIDEKSETLTELDQQLEAINKEIQLNQTAIENNRKKIDELTSQRTEIQAMRSKLEHEIALNNNKKQLLSGQIRDLKNQERAMNGFFEGVKAVIQNSEQIGGIVGTIFQLVTVPVKYQKALSEALGTRFQNIVTSDEVSAKRAISYLKKANKGRATFYPQDRIQEQTVSDSLKDQLAQVPGFLGIAIDLISFDEKYRNVISNFFGKLIIAENLDEATKIAHLTQSRYRIVTLDGDLINIGGSMTGGKSSTRNDYFRQTEIDEKAKLLTEVESNISKNEVEDKKLISKSQEIEKLLNQCRLEVESLRKETEEQNRLQAQINAKRNSVNEQIEELKLEISEQEKHQQSAEKIEELKGQLKENSETTTKLDQEMASINEQVDKRLREDESGKRSELESALATLRERKLNLKQRQKDFDTQLKKNQTEQKTTQDRIENLKNDLKNLIVEIKESSDKLKQSNDREQKLNDEKKALIEKSQEITSKHSELDRKLELQQKERSDVAEKLNDLTVQLTRFKVQLDSLLDDLSNEYEMTFEGAKHFVDENELTDEELKSDPQKLQKKLRDFGNVNLDAVNEYQKLKERVDFSEKQLNDVLQARVELQESIDKLDDRVRDLFKEAFDAVNEAFQEIYPTMFSGGTAELKLTDPDDLLKTGVEIVAAPPGKKTRSLSLLSGGEKSLSAITLLFAIINVSTVPFSILDEVEAALDDANVDRFSQYLERFNGKTQFIIITHRRSTMRSAQRLFGVTMVGTGISKMVSVKLDDELTNEE</sequence>
<evidence type="ECO:0000256" key="2">
    <source>
        <dbReference type="ARBA" id="ARBA00022741"/>
    </source>
</evidence>
<dbReference type="PANTHER" id="PTHR43977">
    <property type="entry name" value="STRUCTURAL MAINTENANCE OF CHROMOSOMES PROTEIN 3"/>
    <property type="match status" value="1"/>
</dbReference>
<evidence type="ECO:0000256" key="1">
    <source>
        <dbReference type="ARBA" id="ARBA00022490"/>
    </source>
</evidence>
<dbReference type="NCBIfam" id="TIGR02168">
    <property type="entry name" value="SMC_prok_B"/>
    <property type="match status" value="1"/>
</dbReference>
<dbReference type="Gene3D" id="1.20.1060.20">
    <property type="match status" value="1"/>
</dbReference>
<feature type="coiled-coil region" evidence="6">
    <location>
        <begin position="983"/>
        <end position="1031"/>
    </location>
</feature>
<keyword evidence="4 6" id="KW-0175">Coiled coil</keyword>
<accession>A0AAU9DKS1</accession>
<keyword evidence="10" id="KW-1185">Reference proteome</keyword>
<evidence type="ECO:0000256" key="3">
    <source>
        <dbReference type="ARBA" id="ARBA00022840"/>
    </source>
</evidence>
<dbReference type="Gene3D" id="3.40.50.300">
    <property type="entry name" value="P-loop containing nucleotide triphosphate hydrolases"/>
    <property type="match status" value="2"/>
</dbReference>
<dbReference type="InterPro" id="IPR010935">
    <property type="entry name" value="SMC_hinge"/>
</dbReference>
<evidence type="ECO:0000313" key="9">
    <source>
        <dbReference type="EMBL" id="BDR56104.1"/>
    </source>
</evidence>
<proteinExistence type="inferred from homology"/>
<evidence type="ECO:0000256" key="4">
    <source>
        <dbReference type="ARBA" id="ARBA00023054"/>
    </source>
</evidence>
<feature type="binding site" evidence="6">
    <location>
        <begin position="32"/>
        <end position="39"/>
    </location>
    <ligand>
        <name>ATP</name>
        <dbReference type="ChEBI" id="CHEBI:30616"/>
    </ligand>
</feature>
<dbReference type="InterPro" id="IPR036277">
    <property type="entry name" value="SMC_hinge_sf"/>
</dbReference>
<dbReference type="GO" id="GO:0003677">
    <property type="term" value="F:DNA binding"/>
    <property type="evidence" value="ECO:0007669"/>
    <property type="project" value="UniProtKB-UniRule"/>
</dbReference>
<organism evidence="9 10">
    <name type="scientific">Xylocopilactobacillus apis</name>
    <dbReference type="NCBI Taxonomy" id="2932183"/>
    <lineage>
        <taxon>Bacteria</taxon>
        <taxon>Bacillati</taxon>
        <taxon>Bacillota</taxon>
        <taxon>Bacilli</taxon>
        <taxon>Lactobacillales</taxon>
        <taxon>Lactobacillaceae</taxon>
        <taxon>Xylocopilactobacillus</taxon>
    </lineage>
</organism>
<comment type="similarity">
    <text evidence="6">Belongs to the SMC family.</text>
</comment>
<keyword evidence="5 6" id="KW-0238">DNA-binding</keyword>
<dbReference type="GO" id="GO:0006260">
    <property type="term" value="P:DNA replication"/>
    <property type="evidence" value="ECO:0007669"/>
    <property type="project" value="UniProtKB-UniRule"/>
</dbReference>
<dbReference type="SUPFAM" id="SSF52540">
    <property type="entry name" value="P-loop containing nucleoside triphosphate hydrolases"/>
    <property type="match status" value="1"/>
</dbReference>
<dbReference type="HAMAP" id="MF_01894">
    <property type="entry name" value="Smc_prok"/>
    <property type="match status" value="1"/>
</dbReference>
<dbReference type="AlphaFoldDB" id="A0AAU9DKS1"/>
<dbReference type="Proteomes" id="UP001321804">
    <property type="component" value="Chromosome"/>
</dbReference>
<dbReference type="Gene3D" id="3.30.70.1620">
    <property type="match status" value="1"/>
</dbReference>
<dbReference type="PIRSF" id="PIRSF005719">
    <property type="entry name" value="SMC"/>
    <property type="match status" value="1"/>
</dbReference>
<evidence type="ECO:0000256" key="5">
    <source>
        <dbReference type="ARBA" id="ARBA00023125"/>
    </source>
</evidence>
<keyword evidence="3 6" id="KW-0067">ATP-binding</keyword>
<dbReference type="EMBL" id="AP026801">
    <property type="protein sequence ID" value="BDR56104.1"/>
    <property type="molecule type" value="Genomic_DNA"/>
</dbReference>
<dbReference type="GO" id="GO:0005694">
    <property type="term" value="C:chromosome"/>
    <property type="evidence" value="ECO:0007669"/>
    <property type="project" value="InterPro"/>
</dbReference>
<dbReference type="SUPFAM" id="SSF75553">
    <property type="entry name" value="Smc hinge domain"/>
    <property type="match status" value="1"/>
</dbReference>
<comment type="function">
    <text evidence="6">Required for chromosome condensation and partitioning.</text>
</comment>
<dbReference type="InterPro" id="IPR011890">
    <property type="entry name" value="SMC_prok"/>
</dbReference>